<name>A0A1M6NF13_9FLAO</name>
<organism evidence="3 4">
    <name type="scientific">Epilithonimonas mollis</name>
    <dbReference type="NCBI Taxonomy" id="216903"/>
    <lineage>
        <taxon>Bacteria</taxon>
        <taxon>Pseudomonadati</taxon>
        <taxon>Bacteroidota</taxon>
        <taxon>Flavobacteriia</taxon>
        <taxon>Flavobacteriales</taxon>
        <taxon>Weeksellaceae</taxon>
        <taxon>Chryseobacterium group</taxon>
        <taxon>Epilithonimonas</taxon>
    </lineage>
</organism>
<dbReference type="Proteomes" id="UP000184498">
    <property type="component" value="Unassembled WGS sequence"/>
</dbReference>
<dbReference type="InterPro" id="IPR010502">
    <property type="entry name" value="Carb-bd_dom_fam9"/>
</dbReference>
<dbReference type="Pfam" id="PF19313">
    <property type="entry name" value="DUF5916"/>
    <property type="match status" value="1"/>
</dbReference>
<dbReference type="EMBL" id="FRAM01000001">
    <property type="protein sequence ID" value="SHJ94239.1"/>
    <property type="molecule type" value="Genomic_DNA"/>
</dbReference>
<dbReference type="STRING" id="216903.SAMN05444371_0381"/>
<sequence length="830" mass="96650">MLPDFFCFNVIDFVRTLSYLQVKLTMKTKFSILIISLLFWQISAQKPVVADSISRKQLSALKRDQPVKIDGILDDEIWKNVPAATNFVERQPNNGKPQPDSLKTEVRFLYDDTGLYIAAQMYDPDPSKILKELTERDNIANDDFFGIIINGYNDHQQSLEFIVTAAGVQIDGKLTTENEDMSWNAVWYSAVKINEKGWAVEMKIPFFELRFPKKDKQKFGLNMIRKVKRTNTMYDWNHVDNEKGNYTLYDGVLNGVTDVKTPTRLSFTPYFSTYVNTFEGKTETNVNGGMDLKYGINDAFTFDMTLIPDFGQANFDNSILNLTPFEQQFAEQRSFFMEGTELFSKGDMFYSRRVGGSPSRYPNINEEKEIVTEYPSKVKLFNAFKISGRTKKGLGIGIFNGVTEKMEATIQNNETGTIRKEVVEPWTNYNVLVLDQRFGGNSSVTLVNTSTTRNGDFRDANATGLLWSISNKANTYTYYGNLKGSWIMNDDTKFGNRGTVGIGKFSGKHRFEVNANYVSKDWDINDLGFSTKTNYGNHNVWYGYRILQPTKHLNNMYLNFNLNYYHRLEAFLNQKLIFNHNNSFTNKKFQSFGGGVEFTPYGEKDIYEPRSFGRYLKVPGYFDSWLWFESDSRKKVQYNINIDYYAYDEKGRNYLVPSLYLRYRASDKLNLIWQFNPVFSNNEVGYSGKDTDNIYMGRRQRNTYENAITGQYTFDEKMSLALAFRHYFSDVTYKQFYILNNDGSLDSNTSYHPNLNGTYNSWNVDLRYSWWFAPGSQLTLLYRNATTNYLDISRMKFKNNFDELFNSPMINNFSLRISYFLDYNRMKKWF</sequence>
<dbReference type="Pfam" id="PF06452">
    <property type="entry name" value="CBM9_1"/>
    <property type="match status" value="1"/>
</dbReference>
<gene>
    <name evidence="3" type="ORF">SAMN05444371_0381</name>
</gene>
<dbReference type="GO" id="GO:0030246">
    <property type="term" value="F:carbohydrate binding"/>
    <property type="evidence" value="ECO:0007669"/>
    <property type="project" value="InterPro"/>
</dbReference>
<dbReference type="InterPro" id="IPR045670">
    <property type="entry name" value="DUF5916"/>
</dbReference>
<evidence type="ECO:0000313" key="4">
    <source>
        <dbReference type="Proteomes" id="UP000184498"/>
    </source>
</evidence>
<dbReference type="GO" id="GO:0016052">
    <property type="term" value="P:carbohydrate catabolic process"/>
    <property type="evidence" value="ECO:0007669"/>
    <property type="project" value="InterPro"/>
</dbReference>
<dbReference type="Gene3D" id="2.60.40.1190">
    <property type="match status" value="1"/>
</dbReference>
<evidence type="ECO:0000259" key="1">
    <source>
        <dbReference type="Pfam" id="PF06452"/>
    </source>
</evidence>
<keyword evidence="4" id="KW-1185">Reference proteome</keyword>
<dbReference type="AlphaFoldDB" id="A0A1M6NF13"/>
<feature type="domain" description="DUF5916" evidence="2">
    <location>
        <begin position="261"/>
        <end position="830"/>
    </location>
</feature>
<proteinExistence type="predicted"/>
<evidence type="ECO:0000259" key="2">
    <source>
        <dbReference type="Pfam" id="PF19313"/>
    </source>
</evidence>
<dbReference type="SUPFAM" id="SSF49344">
    <property type="entry name" value="CBD9-like"/>
    <property type="match status" value="1"/>
</dbReference>
<reference evidence="4" key="1">
    <citation type="submission" date="2016-11" db="EMBL/GenBank/DDBJ databases">
        <authorList>
            <person name="Varghese N."/>
            <person name="Submissions S."/>
        </authorList>
    </citation>
    <scope>NUCLEOTIDE SEQUENCE [LARGE SCALE GENOMIC DNA]</scope>
    <source>
        <strain evidence="4">DSM 18016</strain>
    </source>
</reference>
<feature type="domain" description="Carbohydrate-binding" evidence="1">
    <location>
        <begin position="69"/>
        <end position="224"/>
    </location>
</feature>
<dbReference type="CDD" id="cd09618">
    <property type="entry name" value="CBM9_like_2"/>
    <property type="match status" value="1"/>
</dbReference>
<evidence type="ECO:0000313" key="3">
    <source>
        <dbReference type="EMBL" id="SHJ94239.1"/>
    </source>
</evidence>
<dbReference type="GO" id="GO:0004553">
    <property type="term" value="F:hydrolase activity, hydrolyzing O-glycosyl compounds"/>
    <property type="evidence" value="ECO:0007669"/>
    <property type="project" value="InterPro"/>
</dbReference>
<accession>A0A1M6NF13</accession>
<protein>
    <submittedName>
        <fullName evidence="3">Carbohydrate family 9 binding domain-like</fullName>
    </submittedName>
</protein>